<protein>
    <submittedName>
        <fullName evidence="2">LAMI_0G13344g1_1</fullName>
    </submittedName>
</protein>
<feature type="transmembrane region" description="Helical" evidence="1">
    <location>
        <begin position="128"/>
        <end position="150"/>
    </location>
</feature>
<keyword evidence="1" id="KW-0812">Transmembrane</keyword>
<accession>A0A1G4KBT7</accession>
<evidence type="ECO:0000256" key="1">
    <source>
        <dbReference type="SAM" id="Phobius"/>
    </source>
</evidence>
<feature type="transmembrane region" description="Helical" evidence="1">
    <location>
        <begin position="31"/>
        <end position="51"/>
    </location>
</feature>
<gene>
    <name evidence="2" type="ORF">LAMI_0G13344G</name>
</gene>
<keyword evidence="1" id="KW-0472">Membrane</keyword>
<evidence type="ECO:0000313" key="2">
    <source>
        <dbReference type="EMBL" id="SCV01727.1"/>
    </source>
</evidence>
<dbReference type="OrthoDB" id="4053693at2759"/>
<proteinExistence type="predicted"/>
<keyword evidence="3" id="KW-1185">Reference proteome</keyword>
<keyword evidence="1" id="KW-1133">Transmembrane helix</keyword>
<organism evidence="2 3">
    <name type="scientific">Lachancea mirantina</name>
    <dbReference type="NCBI Taxonomy" id="1230905"/>
    <lineage>
        <taxon>Eukaryota</taxon>
        <taxon>Fungi</taxon>
        <taxon>Dikarya</taxon>
        <taxon>Ascomycota</taxon>
        <taxon>Saccharomycotina</taxon>
        <taxon>Saccharomycetes</taxon>
        <taxon>Saccharomycetales</taxon>
        <taxon>Saccharomycetaceae</taxon>
        <taxon>Lachancea</taxon>
    </lineage>
</organism>
<sequence length="163" mass="18263">MSSPKIDGKERIKTPVPKAKPQYIPFTASRANLACNVVINALFGVGLFLLYKDYRLNQAARKQEKAQARGTVTIVNDRESQMWKPHGREPGGVLSGLSYGELSFFTIGLGFLIQLANMARVSFGKKSLLYRAGVASVVLYPPFTISMYGLRSRRMLRVRDRTY</sequence>
<reference evidence="2 3" key="1">
    <citation type="submission" date="2016-03" db="EMBL/GenBank/DDBJ databases">
        <authorList>
            <person name="Devillers H."/>
        </authorList>
    </citation>
    <scope>NUCLEOTIDE SEQUENCE [LARGE SCALE GENOMIC DNA]</scope>
    <source>
        <strain evidence="2">CBS 11717</strain>
    </source>
</reference>
<feature type="transmembrane region" description="Helical" evidence="1">
    <location>
        <begin position="92"/>
        <end position="116"/>
    </location>
</feature>
<name>A0A1G4KBT7_9SACH</name>
<dbReference type="EMBL" id="LT598469">
    <property type="protein sequence ID" value="SCV01727.1"/>
    <property type="molecule type" value="Genomic_DNA"/>
</dbReference>
<evidence type="ECO:0000313" key="3">
    <source>
        <dbReference type="Proteomes" id="UP000191024"/>
    </source>
</evidence>
<dbReference type="AlphaFoldDB" id="A0A1G4KBT7"/>
<dbReference type="Proteomes" id="UP000191024">
    <property type="component" value="Chromosome G"/>
</dbReference>